<reference evidence="1 2" key="1">
    <citation type="journal article" date="2016" name="Nat. Commun.">
        <title>Thousands of microbial genomes shed light on interconnected biogeochemical processes in an aquifer system.</title>
        <authorList>
            <person name="Anantharaman K."/>
            <person name="Brown C.T."/>
            <person name="Hug L.A."/>
            <person name="Sharon I."/>
            <person name="Castelle C.J."/>
            <person name="Probst A.J."/>
            <person name="Thomas B.C."/>
            <person name="Singh A."/>
            <person name="Wilkins M.J."/>
            <person name="Karaoz U."/>
            <person name="Brodie E.L."/>
            <person name="Williams K.H."/>
            <person name="Hubbard S.S."/>
            <person name="Banfield J.F."/>
        </authorList>
    </citation>
    <scope>NUCLEOTIDE SEQUENCE [LARGE SCALE GENOMIC DNA]</scope>
</reference>
<evidence type="ECO:0000313" key="2">
    <source>
        <dbReference type="Proteomes" id="UP000177067"/>
    </source>
</evidence>
<gene>
    <name evidence="1" type="ORF">A2725_03180</name>
</gene>
<accession>A0A1F6LHB5</accession>
<dbReference type="Proteomes" id="UP000177067">
    <property type="component" value="Unassembled WGS sequence"/>
</dbReference>
<sequence length="70" mass="8129">MHNVILLCVTGSGKGNITLSKFDNEDKFIKWYDKTMRRKYLVVAQGINQEQAILVQLASFSWTIKNTYFL</sequence>
<name>A0A1F6LHB5_9BACT</name>
<evidence type="ECO:0000313" key="1">
    <source>
        <dbReference type="EMBL" id="OGH58675.1"/>
    </source>
</evidence>
<dbReference type="AlphaFoldDB" id="A0A1F6LHB5"/>
<proteinExistence type="predicted"/>
<protein>
    <submittedName>
        <fullName evidence="1">Uncharacterized protein</fullName>
    </submittedName>
</protein>
<organism evidence="1 2">
    <name type="scientific">Candidatus Magasanikbacteria bacterium RIFCSPHIGHO2_01_FULL_33_34</name>
    <dbReference type="NCBI Taxonomy" id="1798671"/>
    <lineage>
        <taxon>Bacteria</taxon>
        <taxon>Candidatus Magasanikiibacteriota</taxon>
    </lineage>
</organism>
<comment type="caution">
    <text evidence="1">The sequence shown here is derived from an EMBL/GenBank/DDBJ whole genome shotgun (WGS) entry which is preliminary data.</text>
</comment>
<dbReference type="EMBL" id="MFPS01000009">
    <property type="protein sequence ID" value="OGH58675.1"/>
    <property type="molecule type" value="Genomic_DNA"/>
</dbReference>